<reference evidence="6 7" key="2">
    <citation type="submission" date="2015-10" db="EMBL/GenBank/DDBJ databases">
        <title>Draft Genome Sequence of Prosthecomicrobium hirschii ATCC 27832.</title>
        <authorList>
            <person name="Daniel J."/>
            <person name="Givan S.A."/>
            <person name="Brun Y.V."/>
            <person name="Brown P.J."/>
        </authorList>
    </citation>
    <scope>NUCLEOTIDE SEQUENCE [LARGE SCALE GENOMIC DNA]</scope>
    <source>
        <strain evidence="6 7">16</strain>
    </source>
</reference>
<reference evidence="6 7" key="1">
    <citation type="submission" date="2015-09" db="EMBL/GenBank/DDBJ databases">
        <authorList>
            <person name="Jackson K.R."/>
            <person name="Lunt B.L."/>
            <person name="Fisher J.N.B."/>
            <person name="Gardner A.V."/>
            <person name="Bailey M.E."/>
            <person name="Deus L.M."/>
            <person name="Earl A.S."/>
            <person name="Gibby P.D."/>
            <person name="Hartmann K.A."/>
            <person name="Liu J.E."/>
            <person name="Manci A.M."/>
            <person name="Nielsen D.A."/>
            <person name="Solomon M.B."/>
            <person name="Breakwell D.P."/>
            <person name="Burnett S.H."/>
            <person name="Grose J.H."/>
        </authorList>
    </citation>
    <scope>NUCLEOTIDE SEQUENCE [LARGE SCALE GENOMIC DNA]</scope>
    <source>
        <strain evidence="6 7">16</strain>
    </source>
</reference>
<dbReference type="InterPro" id="IPR009057">
    <property type="entry name" value="Homeodomain-like_sf"/>
</dbReference>
<dbReference type="SUPFAM" id="SSF46689">
    <property type="entry name" value="Homeodomain-like"/>
    <property type="match status" value="1"/>
</dbReference>
<dbReference type="GO" id="GO:0000976">
    <property type="term" value="F:transcription cis-regulatory region binding"/>
    <property type="evidence" value="ECO:0007669"/>
    <property type="project" value="TreeGrafter"/>
</dbReference>
<accession>A0A0P6VJL7</accession>
<evidence type="ECO:0000259" key="5">
    <source>
        <dbReference type="PROSITE" id="PS50977"/>
    </source>
</evidence>
<protein>
    <submittedName>
        <fullName evidence="6">TetR family transcriptional regulator</fullName>
    </submittedName>
</protein>
<dbReference type="AlphaFoldDB" id="A0A0P6VJL7"/>
<evidence type="ECO:0000256" key="1">
    <source>
        <dbReference type="ARBA" id="ARBA00023015"/>
    </source>
</evidence>
<feature type="domain" description="HTH tetR-type" evidence="5">
    <location>
        <begin position="18"/>
        <end position="78"/>
    </location>
</feature>
<dbReference type="STRING" id="665126.ABB55_11015"/>
<proteinExistence type="predicted"/>
<dbReference type="EMBL" id="LJYW01000001">
    <property type="protein sequence ID" value="KPL52684.1"/>
    <property type="molecule type" value="Genomic_DNA"/>
</dbReference>
<evidence type="ECO:0000313" key="6">
    <source>
        <dbReference type="EMBL" id="KPL52684.1"/>
    </source>
</evidence>
<dbReference type="InterPro" id="IPR050109">
    <property type="entry name" value="HTH-type_TetR-like_transc_reg"/>
</dbReference>
<sequence>MSQERSSLPRPRGRPPSAVAREKALQAARDILLSEGFGRLSIEAVVAKSGISKPTIYRNWANAGELAMAALMADPDFQADKAKDGLAGSLRAQMHALVTAFATTRGRQIALALAASDPESEMTKAFRNRIILSSREAGRRLIGEAVARGEISAPAELETVLDMIYAPIFYRLLVGHLPLDRQFADSLVTRALALLAL</sequence>
<dbReference type="Pfam" id="PF16859">
    <property type="entry name" value="TetR_C_11"/>
    <property type="match status" value="1"/>
</dbReference>
<dbReference type="SUPFAM" id="SSF48498">
    <property type="entry name" value="Tetracyclin repressor-like, C-terminal domain"/>
    <property type="match status" value="1"/>
</dbReference>
<dbReference type="Pfam" id="PF00440">
    <property type="entry name" value="TetR_N"/>
    <property type="match status" value="1"/>
</dbReference>
<dbReference type="Gene3D" id="1.10.10.60">
    <property type="entry name" value="Homeodomain-like"/>
    <property type="match status" value="1"/>
</dbReference>
<dbReference type="PROSITE" id="PS50977">
    <property type="entry name" value="HTH_TETR_2"/>
    <property type="match status" value="1"/>
</dbReference>
<gene>
    <name evidence="6" type="ORF">ABB55_11015</name>
</gene>
<dbReference type="RefSeq" id="WP_054358847.1">
    <property type="nucleotide sequence ID" value="NZ_LJYW01000001.1"/>
</dbReference>
<evidence type="ECO:0000256" key="3">
    <source>
        <dbReference type="ARBA" id="ARBA00023163"/>
    </source>
</evidence>
<name>A0A0P6VJL7_9HYPH</name>
<dbReference type="GO" id="GO:0003700">
    <property type="term" value="F:DNA-binding transcription factor activity"/>
    <property type="evidence" value="ECO:0007669"/>
    <property type="project" value="TreeGrafter"/>
</dbReference>
<dbReference type="Proteomes" id="UP000048984">
    <property type="component" value="Unassembled WGS sequence"/>
</dbReference>
<dbReference type="InterPro" id="IPR001647">
    <property type="entry name" value="HTH_TetR"/>
</dbReference>
<comment type="caution">
    <text evidence="6">The sequence shown here is derived from an EMBL/GenBank/DDBJ whole genome shotgun (WGS) entry which is preliminary data.</text>
</comment>
<dbReference type="PANTHER" id="PTHR30055">
    <property type="entry name" value="HTH-TYPE TRANSCRIPTIONAL REGULATOR RUTR"/>
    <property type="match status" value="1"/>
</dbReference>
<evidence type="ECO:0000256" key="2">
    <source>
        <dbReference type="ARBA" id="ARBA00023125"/>
    </source>
</evidence>
<keyword evidence="2 4" id="KW-0238">DNA-binding</keyword>
<organism evidence="6 7">
    <name type="scientific">Prosthecodimorpha hirschii</name>
    <dbReference type="NCBI Taxonomy" id="665126"/>
    <lineage>
        <taxon>Bacteria</taxon>
        <taxon>Pseudomonadati</taxon>
        <taxon>Pseudomonadota</taxon>
        <taxon>Alphaproteobacteria</taxon>
        <taxon>Hyphomicrobiales</taxon>
        <taxon>Ancalomicrobiaceae</taxon>
        <taxon>Prosthecodimorpha</taxon>
    </lineage>
</organism>
<evidence type="ECO:0000256" key="4">
    <source>
        <dbReference type="PROSITE-ProRule" id="PRU00335"/>
    </source>
</evidence>
<keyword evidence="1" id="KW-0805">Transcription regulation</keyword>
<keyword evidence="7" id="KW-1185">Reference proteome</keyword>
<dbReference type="InterPro" id="IPR011075">
    <property type="entry name" value="TetR_C"/>
</dbReference>
<dbReference type="Gene3D" id="1.10.357.10">
    <property type="entry name" value="Tetracycline Repressor, domain 2"/>
    <property type="match status" value="1"/>
</dbReference>
<evidence type="ECO:0000313" key="7">
    <source>
        <dbReference type="Proteomes" id="UP000048984"/>
    </source>
</evidence>
<keyword evidence="3" id="KW-0804">Transcription</keyword>
<feature type="DNA-binding region" description="H-T-H motif" evidence="4">
    <location>
        <begin position="41"/>
        <end position="60"/>
    </location>
</feature>
<dbReference type="PANTHER" id="PTHR30055:SF148">
    <property type="entry name" value="TETR-FAMILY TRANSCRIPTIONAL REGULATOR"/>
    <property type="match status" value="1"/>
</dbReference>
<dbReference type="InterPro" id="IPR036271">
    <property type="entry name" value="Tet_transcr_reg_TetR-rel_C_sf"/>
</dbReference>